<dbReference type="InterPro" id="IPR000644">
    <property type="entry name" value="CBS_dom"/>
</dbReference>
<dbReference type="Gene3D" id="1.10.357.20">
    <property type="entry name" value="SLC41 divalent cation transporters, integral membrane domain"/>
    <property type="match status" value="1"/>
</dbReference>
<keyword evidence="6 9" id="KW-1133">Transmembrane helix</keyword>
<dbReference type="Pfam" id="PF00571">
    <property type="entry name" value="CBS"/>
    <property type="match status" value="1"/>
</dbReference>
<name>A0ABS9HMU9_9GAMM</name>
<feature type="transmembrane region" description="Helical" evidence="9">
    <location>
        <begin position="267"/>
        <end position="292"/>
    </location>
</feature>
<evidence type="ECO:0000256" key="5">
    <source>
        <dbReference type="ARBA" id="ARBA00022842"/>
    </source>
</evidence>
<dbReference type="Gene3D" id="3.10.580.10">
    <property type="entry name" value="CBS-domain"/>
    <property type="match status" value="1"/>
</dbReference>
<evidence type="ECO:0000313" key="12">
    <source>
        <dbReference type="Proteomes" id="UP001430796"/>
    </source>
</evidence>
<evidence type="ECO:0000256" key="2">
    <source>
        <dbReference type="ARBA" id="ARBA00009749"/>
    </source>
</evidence>
<feature type="domain" description="CBS" evidence="10">
    <location>
        <begin position="82"/>
        <end position="138"/>
    </location>
</feature>
<keyword evidence="3" id="KW-0813">Transport</keyword>
<dbReference type="SUPFAM" id="SSF54631">
    <property type="entry name" value="CBS-domain pair"/>
    <property type="match status" value="1"/>
</dbReference>
<protein>
    <submittedName>
        <fullName evidence="11">Magnesium transporter</fullName>
    </submittedName>
</protein>
<keyword evidence="4 9" id="KW-0812">Transmembrane</keyword>
<keyword evidence="12" id="KW-1185">Reference proteome</keyword>
<comment type="caution">
    <text evidence="11">The sequence shown here is derived from an EMBL/GenBank/DDBJ whole genome shotgun (WGS) entry which is preliminary data.</text>
</comment>
<keyword evidence="5" id="KW-0460">Magnesium</keyword>
<comment type="similarity">
    <text evidence="2">Belongs to the SLC41A transporter family.</text>
</comment>
<dbReference type="InterPro" id="IPR046342">
    <property type="entry name" value="CBS_dom_sf"/>
</dbReference>
<dbReference type="PANTHER" id="PTHR41394">
    <property type="entry name" value="MAGNESIUM TRANSPORTER MGTE"/>
    <property type="match status" value="1"/>
</dbReference>
<evidence type="ECO:0000256" key="4">
    <source>
        <dbReference type="ARBA" id="ARBA00022692"/>
    </source>
</evidence>
<evidence type="ECO:0000256" key="8">
    <source>
        <dbReference type="PROSITE-ProRule" id="PRU00703"/>
    </source>
</evidence>
<keyword evidence="8" id="KW-0129">CBS domain</keyword>
<dbReference type="Proteomes" id="UP001430796">
    <property type="component" value="Unassembled WGS sequence"/>
</dbReference>
<evidence type="ECO:0000256" key="3">
    <source>
        <dbReference type="ARBA" id="ARBA00022448"/>
    </source>
</evidence>
<dbReference type="RefSeq" id="WP_237052734.1">
    <property type="nucleotide sequence ID" value="NZ_JAKJPO010000001.1"/>
</dbReference>
<organism evidence="11 12">
    <name type="scientific">Marilutibacter chinensis</name>
    <dbReference type="NCBI Taxonomy" id="2912247"/>
    <lineage>
        <taxon>Bacteria</taxon>
        <taxon>Pseudomonadati</taxon>
        <taxon>Pseudomonadota</taxon>
        <taxon>Gammaproteobacteria</taxon>
        <taxon>Lysobacterales</taxon>
        <taxon>Lysobacteraceae</taxon>
        <taxon>Marilutibacter</taxon>
    </lineage>
</organism>
<dbReference type="InterPro" id="IPR036739">
    <property type="entry name" value="SLC41_membr_dom_sf"/>
</dbReference>
<keyword evidence="7 9" id="KW-0472">Membrane</keyword>
<evidence type="ECO:0000256" key="6">
    <source>
        <dbReference type="ARBA" id="ARBA00022989"/>
    </source>
</evidence>
<evidence type="ECO:0000313" key="11">
    <source>
        <dbReference type="EMBL" id="MCF7220344.1"/>
    </source>
</evidence>
<feature type="transmembrane region" description="Helical" evidence="9">
    <location>
        <begin position="239"/>
        <end position="261"/>
    </location>
</feature>
<accession>A0ABS9HMU9</accession>
<dbReference type="Pfam" id="PF01769">
    <property type="entry name" value="MgtE"/>
    <property type="match status" value="1"/>
</dbReference>
<evidence type="ECO:0000256" key="7">
    <source>
        <dbReference type="ARBA" id="ARBA00023136"/>
    </source>
</evidence>
<sequence>MPSDPPPGNAHATLETAAGLATASVPVYTPDRRVGDLRREIAGQRYDCASHVVACDGTAFLGLVRIEDLLAAPADATLQTVIDRDPPVVGPDMDQEIAAWLAVSHGESALAVVDAQRRFIGLVPPRRLLQVLLSEHEEDLSHLGGFTRGAMQARVSSVEPVRRRFRHRLPWLLVGLGGALLAADLVGRFEAQLRTQVMLAFFIPGIVYLADAVGTQTETVVVRGLSVGVAFGRMARRELLAGLAIGLALAVVAGPVVWWRWADAELALSVGLAVFATCSTATVTAMALPWLFERSGLDPVFGSGPLATVIQDLLSILIYFAIVFAVMG</sequence>
<evidence type="ECO:0000259" key="10">
    <source>
        <dbReference type="PROSITE" id="PS51371"/>
    </source>
</evidence>
<reference evidence="11 12" key="3">
    <citation type="submission" date="2022-01" db="EMBL/GenBank/DDBJ databases">
        <authorList>
            <person name="Zhou L.Y."/>
        </authorList>
    </citation>
    <scope>NUCLEOTIDE SEQUENCE [LARGE SCALE GENOMIC DNA]</scope>
    <source>
        <strain evidence="11 12">TLK-CK17</strain>
    </source>
</reference>
<dbReference type="SUPFAM" id="SSF161093">
    <property type="entry name" value="MgtE membrane domain-like"/>
    <property type="match status" value="1"/>
</dbReference>
<feature type="transmembrane region" description="Helical" evidence="9">
    <location>
        <begin position="304"/>
        <end position="327"/>
    </location>
</feature>
<reference evidence="11 12" key="1">
    <citation type="submission" date="2022-01" db="EMBL/GenBank/DDBJ databases">
        <title>Lysobacter chinensis sp. nov., a bacterium isolated from cow dung compost.</title>
        <authorList>
            <person name="Liu Y."/>
        </authorList>
    </citation>
    <scope>NUCLEOTIDE SEQUENCE [LARGE SCALE GENOMIC DNA]</scope>
    <source>
        <strain evidence="11 12">TLK-CK17</strain>
    </source>
</reference>
<gene>
    <name evidence="11" type="ORF">L3V18_00865</name>
</gene>
<proteinExistence type="inferred from homology"/>
<evidence type="ECO:0000256" key="9">
    <source>
        <dbReference type="SAM" id="Phobius"/>
    </source>
</evidence>
<dbReference type="InterPro" id="IPR006667">
    <property type="entry name" value="SLC41_membr_dom"/>
</dbReference>
<reference evidence="12" key="2">
    <citation type="submission" date="2022-01" db="EMBL/GenBank/DDBJ databases">
        <title>Lysobacter chinensis sp. nov., a bacterium isolated from cow dung compost.</title>
        <authorList>
            <person name="Zhou L.Y."/>
        </authorList>
    </citation>
    <scope>NUCLEOTIDE SEQUENCE [LARGE SCALE GENOMIC DNA]</scope>
    <source>
        <strain evidence="12">TLK-CK17</strain>
    </source>
</reference>
<dbReference type="PANTHER" id="PTHR41394:SF5">
    <property type="entry name" value="SLC41A_MGTE INTEGRAL MEMBRANE DOMAIN-CONTAINING PROTEIN"/>
    <property type="match status" value="1"/>
</dbReference>
<comment type="subcellular location">
    <subcellularLocation>
        <location evidence="1">Membrane</location>
        <topology evidence="1">Multi-pass membrane protein</topology>
    </subcellularLocation>
</comment>
<dbReference type="EMBL" id="JAKJPO010000001">
    <property type="protein sequence ID" value="MCF7220344.1"/>
    <property type="molecule type" value="Genomic_DNA"/>
</dbReference>
<dbReference type="PROSITE" id="PS51371">
    <property type="entry name" value="CBS"/>
    <property type="match status" value="1"/>
</dbReference>
<evidence type="ECO:0000256" key="1">
    <source>
        <dbReference type="ARBA" id="ARBA00004141"/>
    </source>
</evidence>